<comment type="caution">
    <text evidence="2">The sequence shown here is derived from an EMBL/GenBank/DDBJ whole genome shotgun (WGS) entry which is preliminary data.</text>
</comment>
<organism evidence="2 3">
    <name type="scientific">Bifidobacterium pullorum subsp. saeculare</name>
    <dbReference type="NCBI Taxonomy" id="78257"/>
    <lineage>
        <taxon>Bacteria</taxon>
        <taxon>Bacillati</taxon>
        <taxon>Actinomycetota</taxon>
        <taxon>Actinomycetes</taxon>
        <taxon>Bifidobacteriales</taxon>
        <taxon>Bifidobacteriaceae</taxon>
        <taxon>Bifidobacterium</taxon>
    </lineage>
</organism>
<accession>A0A938X0P5</accession>
<protein>
    <submittedName>
        <fullName evidence="2">Uncharacterized protein</fullName>
    </submittedName>
</protein>
<keyword evidence="1" id="KW-0472">Membrane</keyword>
<dbReference type="RefSeq" id="WP_204469471.1">
    <property type="nucleotide sequence ID" value="NZ_JACLYU010000016.1"/>
</dbReference>
<sequence length="122" mass="13148">MVRQGQGNGTGNGYFAYAELLYTLALVMWFTAFHTAVTDVNRTPRIVELVLFAVIAAGCLAIAVVKARMAAKDVPWLWKAAVGYALGLLVVLAVLGGFGIVRLLAIVAWIGYQCMLIGAFKR</sequence>
<proteinExistence type="predicted"/>
<feature type="transmembrane region" description="Helical" evidence="1">
    <location>
        <begin position="20"/>
        <end position="37"/>
    </location>
</feature>
<evidence type="ECO:0000313" key="2">
    <source>
        <dbReference type="EMBL" id="MBM6700152.1"/>
    </source>
</evidence>
<keyword evidence="1" id="KW-0812">Transmembrane</keyword>
<reference evidence="2" key="2">
    <citation type="journal article" date="2021" name="Sci. Rep.">
        <title>The distribution of antibiotic resistance genes in chicken gut microbiota commensals.</title>
        <authorList>
            <person name="Juricova H."/>
            <person name="Matiasovicova J."/>
            <person name="Kubasova T."/>
            <person name="Cejkova D."/>
            <person name="Rychlik I."/>
        </authorList>
    </citation>
    <scope>NUCLEOTIDE SEQUENCE</scope>
    <source>
        <strain evidence="2">An836</strain>
    </source>
</reference>
<keyword evidence="1" id="KW-1133">Transmembrane helix</keyword>
<feature type="transmembrane region" description="Helical" evidence="1">
    <location>
        <begin position="49"/>
        <end position="69"/>
    </location>
</feature>
<dbReference type="AlphaFoldDB" id="A0A938X0P5"/>
<dbReference type="Proteomes" id="UP000718821">
    <property type="component" value="Unassembled WGS sequence"/>
</dbReference>
<dbReference type="EMBL" id="JACLYU010000016">
    <property type="protein sequence ID" value="MBM6700152.1"/>
    <property type="molecule type" value="Genomic_DNA"/>
</dbReference>
<keyword evidence="3" id="KW-1185">Reference proteome</keyword>
<gene>
    <name evidence="2" type="ORF">H7U32_07555</name>
</gene>
<reference evidence="2" key="1">
    <citation type="submission" date="2020-08" db="EMBL/GenBank/DDBJ databases">
        <authorList>
            <person name="Cejkova D."/>
            <person name="Kubasova T."/>
            <person name="Jahodarova E."/>
            <person name="Rychlik I."/>
        </authorList>
    </citation>
    <scope>NUCLEOTIDE SEQUENCE</scope>
    <source>
        <strain evidence="2">An836</strain>
    </source>
</reference>
<evidence type="ECO:0000313" key="3">
    <source>
        <dbReference type="Proteomes" id="UP000718821"/>
    </source>
</evidence>
<feature type="transmembrane region" description="Helical" evidence="1">
    <location>
        <begin position="81"/>
        <end position="112"/>
    </location>
</feature>
<name>A0A938X0P5_9BIFI</name>
<evidence type="ECO:0000256" key="1">
    <source>
        <dbReference type="SAM" id="Phobius"/>
    </source>
</evidence>